<dbReference type="SUPFAM" id="SSF81383">
    <property type="entry name" value="F-box domain"/>
    <property type="match status" value="1"/>
</dbReference>
<dbReference type="InterPro" id="IPR036047">
    <property type="entry name" value="F-box-like_dom_sf"/>
</dbReference>
<evidence type="ECO:0000313" key="3">
    <source>
        <dbReference type="Proteomes" id="UP000297245"/>
    </source>
</evidence>
<sequence>MHALFQISELRRLIFEYLEREEQVCCAQVCRAWSKEALDTAWCKVDNLSQLANVLPPVKKRKGGKIRISQKAWRRWTKYSNRVRILYHQTDDDCSSLLQTIQIIKSLSSHIFPRLHTIHWETSKNAELYDVIMFMHDQVKHFTISCNISQEEVGDQLPRNDATQAVVEAILTRVPFLNTLKLDIALPSEWAPCIAHILKNLHCLKSVQIPSFEDMSHILSSLSIRSGLKSLELCRYAQPALFDASGGVAQRALVNIGTFGPWLRGGTSICSGASDVENDAFSSLEYFSALVRKYSTMNTFFQHREFHHLRSIKLHVSPVDDSKSVQKLFRAISGNCPSLEKLILGWYSHRVVQDDALVLGDIHDILSCKKIKEFEFSAPFSFDLSDKDVEQIALAWPQLRKLDLCPYPVGRQHFQKLSLWAVYLLIHLCPGLKDVSLCINTRASETPALKTSSLPIRIVPGGYRPQNLAELDSLVVGYFDLQPDDEFEVDTLLSRICGPECQLEYGIDLGNEDEDYDIREDRWERVKSSYLRHDINHWEMVKSYSLDHYEENCLLFYFSEEMDFRNFLI</sequence>
<dbReference type="InterPro" id="IPR032675">
    <property type="entry name" value="LRR_dom_sf"/>
</dbReference>
<evidence type="ECO:0000313" key="2">
    <source>
        <dbReference type="EMBL" id="THU90104.1"/>
    </source>
</evidence>
<reference evidence="2 3" key="1">
    <citation type="journal article" date="2019" name="Nat. Ecol. Evol.">
        <title>Megaphylogeny resolves global patterns of mushroom evolution.</title>
        <authorList>
            <person name="Varga T."/>
            <person name="Krizsan K."/>
            <person name="Foldi C."/>
            <person name="Dima B."/>
            <person name="Sanchez-Garcia M."/>
            <person name="Sanchez-Ramirez S."/>
            <person name="Szollosi G.J."/>
            <person name="Szarkandi J.G."/>
            <person name="Papp V."/>
            <person name="Albert L."/>
            <person name="Andreopoulos W."/>
            <person name="Angelini C."/>
            <person name="Antonin V."/>
            <person name="Barry K.W."/>
            <person name="Bougher N.L."/>
            <person name="Buchanan P."/>
            <person name="Buyck B."/>
            <person name="Bense V."/>
            <person name="Catcheside P."/>
            <person name="Chovatia M."/>
            <person name="Cooper J."/>
            <person name="Damon W."/>
            <person name="Desjardin D."/>
            <person name="Finy P."/>
            <person name="Geml J."/>
            <person name="Haridas S."/>
            <person name="Hughes K."/>
            <person name="Justo A."/>
            <person name="Karasinski D."/>
            <person name="Kautmanova I."/>
            <person name="Kiss B."/>
            <person name="Kocsube S."/>
            <person name="Kotiranta H."/>
            <person name="LaButti K.M."/>
            <person name="Lechner B.E."/>
            <person name="Liimatainen K."/>
            <person name="Lipzen A."/>
            <person name="Lukacs Z."/>
            <person name="Mihaltcheva S."/>
            <person name="Morgado L.N."/>
            <person name="Niskanen T."/>
            <person name="Noordeloos M.E."/>
            <person name="Ohm R.A."/>
            <person name="Ortiz-Santana B."/>
            <person name="Ovrebo C."/>
            <person name="Racz N."/>
            <person name="Riley R."/>
            <person name="Savchenko A."/>
            <person name="Shiryaev A."/>
            <person name="Soop K."/>
            <person name="Spirin V."/>
            <person name="Szebenyi C."/>
            <person name="Tomsovsky M."/>
            <person name="Tulloss R.E."/>
            <person name="Uehling J."/>
            <person name="Grigoriev I.V."/>
            <person name="Vagvolgyi C."/>
            <person name="Papp T."/>
            <person name="Martin F.M."/>
            <person name="Miettinen O."/>
            <person name="Hibbett D.S."/>
            <person name="Nagy L.G."/>
        </authorList>
    </citation>
    <scope>NUCLEOTIDE SEQUENCE [LARGE SCALE GENOMIC DNA]</scope>
    <source>
        <strain evidence="2 3">CBS 962.96</strain>
    </source>
</reference>
<dbReference type="Proteomes" id="UP000297245">
    <property type="component" value="Unassembled WGS sequence"/>
</dbReference>
<dbReference type="SUPFAM" id="SSF52047">
    <property type="entry name" value="RNI-like"/>
    <property type="match status" value="1"/>
</dbReference>
<keyword evidence="3" id="KW-1185">Reference proteome</keyword>
<protein>
    <recommendedName>
        <fullName evidence="1">F-box domain-containing protein</fullName>
    </recommendedName>
</protein>
<dbReference type="InterPro" id="IPR001810">
    <property type="entry name" value="F-box_dom"/>
</dbReference>
<dbReference type="Gene3D" id="3.80.10.10">
    <property type="entry name" value="Ribonuclease Inhibitor"/>
    <property type="match status" value="1"/>
</dbReference>
<evidence type="ECO:0000259" key="1">
    <source>
        <dbReference type="Pfam" id="PF12937"/>
    </source>
</evidence>
<dbReference type="OrthoDB" id="2447803at2759"/>
<accession>A0A4S8LLM3</accession>
<name>A0A4S8LLM3_DENBC</name>
<dbReference type="AlphaFoldDB" id="A0A4S8LLM3"/>
<dbReference type="Pfam" id="PF12937">
    <property type="entry name" value="F-box-like"/>
    <property type="match status" value="1"/>
</dbReference>
<feature type="domain" description="F-box" evidence="1">
    <location>
        <begin position="9"/>
        <end position="45"/>
    </location>
</feature>
<organism evidence="2 3">
    <name type="scientific">Dendrothele bispora (strain CBS 962.96)</name>
    <dbReference type="NCBI Taxonomy" id="1314807"/>
    <lineage>
        <taxon>Eukaryota</taxon>
        <taxon>Fungi</taxon>
        <taxon>Dikarya</taxon>
        <taxon>Basidiomycota</taxon>
        <taxon>Agaricomycotina</taxon>
        <taxon>Agaricomycetes</taxon>
        <taxon>Agaricomycetidae</taxon>
        <taxon>Agaricales</taxon>
        <taxon>Agaricales incertae sedis</taxon>
        <taxon>Dendrothele</taxon>
    </lineage>
</organism>
<gene>
    <name evidence="2" type="ORF">K435DRAFT_968805</name>
</gene>
<proteinExistence type="predicted"/>
<dbReference type="EMBL" id="ML179345">
    <property type="protein sequence ID" value="THU90104.1"/>
    <property type="molecule type" value="Genomic_DNA"/>
</dbReference>